<dbReference type="Proteomes" id="UP001176021">
    <property type="component" value="Unassembled WGS sequence"/>
</dbReference>
<organism evidence="2 3">
    <name type="scientific">Desulfosporosinus nitroreducens</name>
    <dbReference type="NCBI Taxonomy" id="2018668"/>
    <lineage>
        <taxon>Bacteria</taxon>
        <taxon>Bacillati</taxon>
        <taxon>Bacillota</taxon>
        <taxon>Clostridia</taxon>
        <taxon>Eubacteriales</taxon>
        <taxon>Desulfitobacteriaceae</taxon>
        <taxon>Desulfosporosinus</taxon>
    </lineage>
</organism>
<evidence type="ECO:0000313" key="3">
    <source>
        <dbReference type="Proteomes" id="UP001176021"/>
    </source>
</evidence>
<dbReference type="RefSeq" id="WP_252469098.1">
    <property type="nucleotide sequence ID" value="NZ_JAMHFY010000008.1"/>
</dbReference>
<sequence length="75" mass="8872">MRGRYYVIDNRNKKLNGNFKAAVRETADIIYLRTWYDYSAAKEDQEDGKRAIISVSIIIAFLFFYTFIVMVSNYN</sequence>
<evidence type="ECO:0000313" key="2">
    <source>
        <dbReference type="EMBL" id="MDO0823482.1"/>
    </source>
</evidence>
<evidence type="ECO:0000256" key="1">
    <source>
        <dbReference type="SAM" id="Phobius"/>
    </source>
</evidence>
<keyword evidence="3" id="KW-1185">Reference proteome</keyword>
<name>A0ABT8QQ56_9FIRM</name>
<keyword evidence="1" id="KW-1133">Transmembrane helix</keyword>
<dbReference type="EMBL" id="JAMJEV010000008">
    <property type="protein sequence ID" value="MDO0823482.1"/>
    <property type="molecule type" value="Genomic_DNA"/>
</dbReference>
<keyword evidence="1" id="KW-0472">Membrane</keyword>
<protein>
    <submittedName>
        <fullName evidence="2">Uncharacterized protein</fullName>
    </submittedName>
</protein>
<reference evidence="2" key="1">
    <citation type="submission" date="2022-05" db="EMBL/GenBank/DDBJ databases">
        <title>Expanded diversity of anoxic marine methylotrophy in a Black Sea sulfate reducing microorganism.</title>
        <authorList>
            <person name="Fischer P.Q."/>
            <person name="Stams A.J.M."/>
            <person name="Villanueva L."/>
            <person name="Sousa D.Z."/>
        </authorList>
    </citation>
    <scope>NUCLEOTIDE SEQUENCE</scope>
    <source>
        <strain evidence="2">P130</strain>
    </source>
</reference>
<feature type="transmembrane region" description="Helical" evidence="1">
    <location>
        <begin position="51"/>
        <end position="71"/>
    </location>
</feature>
<comment type="caution">
    <text evidence="2">The sequence shown here is derived from an EMBL/GenBank/DDBJ whole genome shotgun (WGS) entry which is preliminary data.</text>
</comment>
<gene>
    <name evidence="2" type="ORF">M8H41_11510</name>
</gene>
<accession>A0ABT8QQ56</accession>
<keyword evidence="1" id="KW-0812">Transmembrane</keyword>
<proteinExistence type="predicted"/>